<name>A0A1T4L2Z0_VIBCI</name>
<evidence type="ECO:0000313" key="2">
    <source>
        <dbReference type="EMBL" id="SJZ49013.1"/>
    </source>
</evidence>
<dbReference type="GeneID" id="70584919"/>
<reference evidence="3" key="1">
    <citation type="submission" date="2017-02" db="EMBL/GenBank/DDBJ databases">
        <authorList>
            <person name="Varghese N."/>
            <person name="Submissions S."/>
        </authorList>
    </citation>
    <scope>NUCLEOTIDE SEQUENCE [LARGE SCALE GENOMIC DNA]</scope>
    <source>
        <strain evidence="3">DSM 19608</strain>
    </source>
</reference>
<accession>A0A1T4L2Z0</accession>
<feature type="chain" id="PRO_5012775221" description="DUF2946 domain-containing protein" evidence="1">
    <location>
        <begin position="27"/>
        <end position="126"/>
    </location>
</feature>
<dbReference type="Proteomes" id="UP000190834">
    <property type="component" value="Unassembled WGS sequence"/>
</dbReference>
<feature type="signal peptide" evidence="1">
    <location>
        <begin position="1"/>
        <end position="26"/>
    </location>
</feature>
<evidence type="ECO:0008006" key="4">
    <source>
        <dbReference type="Google" id="ProtNLM"/>
    </source>
</evidence>
<keyword evidence="1" id="KW-0732">Signal</keyword>
<keyword evidence="3" id="KW-1185">Reference proteome</keyword>
<gene>
    <name evidence="2" type="ORF">SAMN02745782_00455</name>
</gene>
<dbReference type="EMBL" id="FUXB01000002">
    <property type="protein sequence ID" value="SJZ49013.1"/>
    <property type="molecule type" value="Genomic_DNA"/>
</dbReference>
<organism evidence="2 3">
    <name type="scientific">Vibrio cincinnatiensis DSM 19608</name>
    <dbReference type="NCBI Taxonomy" id="1123491"/>
    <lineage>
        <taxon>Bacteria</taxon>
        <taxon>Pseudomonadati</taxon>
        <taxon>Pseudomonadota</taxon>
        <taxon>Gammaproteobacteria</taxon>
        <taxon>Vibrionales</taxon>
        <taxon>Vibrionaceae</taxon>
        <taxon>Vibrio</taxon>
    </lineage>
</organism>
<evidence type="ECO:0000256" key="1">
    <source>
        <dbReference type="SAM" id="SignalP"/>
    </source>
</evidence>
<sequence>MHSTFFRITWIWVMLSALLISSFASSAPSHSTLHDHHAPPMAQTHCAESSHLTHSQTPMHHAPSDTEDCRSLANDNCCPSMCINVPILLNQRVLSATDVPLTHYQITLVSGEVIHHTQTLFRPPIA</sequence>
<protein>
    <recommendedName>
        <fullName evidence="4">DUF2946 domain-containing protein</fullName>
    </recommendedName>
</protein>
<dbReference type="AlphaFoldDB" id="A0A1T4L2Z0"/>
<evidence type="ECO:0000313" key="3">
    <source>
        <dbReference type="Proteomes" id="UP000190834"/>
    </source>
</evidence>
<dbReference type="STRING" id="1123491.SAMN02745782_00455"/>
<dbReference type="RefSeq" id="WP_139364765.1">
    <property type="nucleotide sequence ID" value="NZ_FUXB01000002.1"/>
</dbReference>
<proteinExistence type="predicted"/>